<name>A0AAN9QXB1_PHACN</name>
<evidence type="ECO:0000313" key="13">
    <source>
        <dbReference type="Proteomes" id="UP001374584"/>
    </source>
</evidence>
<comment type="function">
    <text evidence="9">Transcription factor that binds specifically to a 5'-AA[AG]G-3' consensus core sequence.</text>
</comment>
<keyword evidence="1 9" id="KW-0479">Metal-binding</keyword>
<feature type="domain" description="Dof-type" evidence="11">
    <location>
        <begin position="136"/>
        <end position="190"/>
    </location>
</feature>
<dbReference type="GO" id="GO:0008270">
    <property type="term" value="F:zinc ion binding"/>
    <property type="evidence" value="ECO:0007669"/>
    <property type="project" value="UniProtKB-KW"/>
</dbReference>
<evidence type="ECO:0000256" key="3">
    <source>
        <dbReference type="ARBA" id="ARBA00022833"/>
    </source>
</evidence>
<keyword evidence="7 8" id="KW-0539">Nucleus</keyword>
<dbReference type="InterPro" id="IPR003851">
    <property type="entry name" value="Znf_Dof"/>
</dbReference>
<comment type="caution">
    <text evidence="12">The sequence shown here is derived from an EMBL/GenBank/DDBJ whole genome shotgun (WGS) entry which is preliminary data.</text>
</comment>
<feature type="region of interest" description="Disordered" evidence="10">
    <location>
        <begin position="115"/>
        <end position="136"/>
    </location>
</feature>
<evidence type="ECO:0000256" key="2">
    <source>
        <dbReference type="ARBA" id="ARBA00022771"/>
    </source>
</evidence>
<dbReference type="PROSITE" id="PS50884">
    <property type="entry name" value="ZF_DOF_2"/>
    <property type="match status" value="1"/>
</dbReference>
<dbReference type="GO" id="GO:0005634">
    <property type="term" value="C:nucleus"/>
    <property type="evidence" value="ECO:0007669"/>
    <property type="project" value="UniProtKB-SubCell"/>
</dbReference>
<keyword evidence="3 9" id="KW-0862">Zinc</keyword>
<evidence type="ECO:0000256" key="1">
    <source>
        <dbReference type="ARBA" id="ARBA00022723"/>
    </source>
</evidence>
<keyword evidence="2 8" id="KW-0863">Zinc-finger</keyword>
<comment type="subcellular location">
    <subcellularLocation>
        <location evidence="8 9">Nucleus</location>
    </subcellularLocation>
</comment>
<keyword evidence="4 9" id="KW-0805">Transcription regulation</keyword>
<evidence type="ECO:0000256" key="7">
    <source>
        <dbReference type="ARBA" id="ARBA00023242"/>
    </source>
</evidence>
<evidence type="ECO:0000256" key="9">
    <source>
        <dbReference type="RuleBase" id="RU369094"/>
    </source>
</evidence>
<dbReference type="InterPro" id="IPR045174">
    <property type="entry name" value="Dof"/>
</dbReference>
<proteinExistence type="predicted"/>
<gene>
    <name evidence="12" type="ORF">VNO80_21024</name>
</gene>
<evidence type="ECO:0000256" key="4">
    <source>
        <dbReference type="ARBA" id="ARBA00023015"/>
    </source>
</evidence>
<reference evidence="12 13" key="1">
    <citation type="submission" date="2024-01" db="EMBL/GenBank/DDBJ databases">
        <title>The genomes of 5 underutilized Papilionoideae crops provide insights into root nodulation and disease resistanc.</title>
        <authorList>
            <person name="Jiang F."/>
        </authorList>
    </citation>
    <scope>NUCLEOTIDE SEQUENCE [LARGE SCALE GENOMIC DNA]</scope>
    <source>
        <strain evidence="12">JINMINGXINNONG_FW02</strain>
        <tissue evidence="12">Leaves</tissue>
    </source>
</reference>
<evidence type="ECO:0000256" key="5">
    <source>
        <dbReference type="ARBA" id="ARBA00023125"/>
    </source>
</evidence>
<keyword evidence="6 9" id="KW-0804">Transcription</keyword>
<evidence type="ECO:0000256" key="6">
    <source>
        <dbReference type="ARBA" id="ARBA00023163"/>
    </source>
</evidence>
<dbReference type="GO" id="GO:0003700">
    <property type="term" value="F:DNA-binding transcription factor activity"/>
    <property type="evidence" value="ECO:0007669"/>
    <property type="project" value="UniProtKB-UniRule"/>
</dbReference>
<keyword evidence="13" id="KW-1185">Reference proteome</keyword>
<evidence type="ECO:0000259" key="11">
    <source>
        <dbReference type="PROSITE" id="PS50884"/>
    </source>
</evidence>
<protein>
    <recommendedName>
        <fullName evidence="9">Dof zinc finger protein</fullName>
    </recommendedName>
</protein>
<evidence type="ECO:0000256" key="8">
    <source>
        <dbReference type="PROSITE-ProRule" id="PRU00071"/>
    </source>
</evidence>
<evidence type="ECO:0000256" key="10">
    <source>
        <dbReference type="SAM" id="MobiDB-lite"/>
    </source>
</evidence>
<dbReference type="PROSITE" id="PS01361">
    <property type="entry name" value="ZF_DOF_1"/>
    <property type="match status" value="1"/>
</dbReference>
<dbReference type="GO" id="GO:0003677">
    <property type="term" value="F:DNA binding"/>
    <property type="evidence" value="ECO:0007669"/>
    <property type="project" value="UniProtKB-UniRule"/>
</dbReference>
<evidence type="ECO:0000313" key="12">
    <source>
        <dbReference type="EMBL" id="KAK7346503.1"/>
    </source>
</evidence>
<dbReference type="EMBL" id="JAYMYR010000008">
    <property type="protein sequence ID" value="KAK7346503.1"/>
    <property type="molecule type" value="Genomic_DNA"/>
</dbReference>
<dbReference type="PANTHER" id="PTHR31992:SF318">
    <property type="entry name" value="DOF ZINC FINGER PROTEIN"/>
    <property type="match status" value="1"/>
</dbReference>
<feature type="compositionally biased region" description="Low complexity" evidence="10">
    <location>
        <begin position="115"/>
        <end position="133"/>
    </location>
</feature>
<organism evidence="12 13">
    <name type="scientific">Phaseolus coccineus</name>
    <name type="common">Scarlet runner bean</name>
    <name type="synonym">Phaseolus multiflorus</name>
    <dbReference type="NCBI Taxonomy" id="3886"/>
    <lineage>
        <taxon>Eukaryota</taxon>
        <taxon>Viridiplantae</taxon>
        <taxon>Streptophyta</taxon>
        <taxon>Embryophyta</taxon>
        <taxon>Tracheophyta</taxon>
        <taxon>Spermatophyta</taxon>
        <taxon>Magnoliopsida</taxon>
        <taxon>eudicotyledons</taxon>
        <taxon>Gunneridae</taxon>
        <taxon>Pentapetalae</taxon>
        <taxon>rosids</taxon>
        <taxon>fabids</taxon>
        <taxon>Fabales</taxon>
        <taxon>Fabaceae</taxon>
        <taxon>Papilionoideae</taxon>
        <taxon>50 kb inversion clade</taxon>
        <taxon>NPAAA clade</taxon>
        <taxon>indigoferoid/millettioid clade</taxon>
        <taxon>Phaseoleae</taxon>
        <taxon>Phaseolus</taxon>
    </lineage>
</organism>
<accession>A0AAN9QXB1</accession>
<dbReference type="AlphaFoldDB" id="A0AAN9QXB1"/>
<dbReference type="Pfam" id="PF02701">
    <property type="entry name" value="Zn_ribbon_Dof"/>
    <property type="match status" value="1"/>
</dbReference>
<keyword evidence="5 8" id="KW-0238">DNA-binding</keyword>
<sequence>MVVRVRVGGRALDGDHRSLSASPDGTRAQAMLFIHSAMHTNFLAEAGQWDMCLFWPGESTKIKKMIQELLGGAGLLAGERKPSINGGGGGGVLLPTTPSSSSLPSTATNNVTLTSATTTTTTATTTTTPTSENQNLRCPRCDSSNTKFCYYNNYNLTQPRHFCKTCRRYWTKGGALRNVPIGGGCRKNKNISVANSVAKTASMKIKAVASELGKSPGFGGFEVEHELPPPSQILWGSPQNTHLLALLRATQNQNPNPNPTPMSIKEEGTLMGHMVSTEPLVSNALLNHRTLGYDAVAQVPSLGLFGRSHQDQQQNGGFLLGEHHNSGIQELYQKLRSSSANNYCSDNSSQMFMGNMASNYSPSVSNNIMETTSVAGGEFGYWNGPTFSWSDLPTTNGAEGGGGGVVVVLVGSICKCKNFVLLREIDESKGKPAFCKGFLK</sequence>
<dbReference type="PANTHER" id="PTHR31992">
    <property type="entry name" value="DOF ZINC FINGER PROTEIN DOF1.4-RELATED"/>
    <property type="match status" value="1"/>
</dbReference>
<dbReference type="Proteomes" id="UP001374584">
    <property type="component" value="Unassembled WGS sequence"/>
</dbReference>